<dbReference type="Gene3D" id="3.90.180.10">
    <property type="entry name" value="Medium-chain alcohol dehydrogenases, catalytic domain"/>
    <property type="match status" value="1"/>
</dbReference>
<keyword evidence="2" id="KW-0479">Metal-binding</keyword>
<dbReference type="KEGG" id="nve:5517701"/>
<gene>
    <name evidence="7" type="ORF">NEMVEDRAFT_v1g236603</name>
</gene>
<sequence>MVAAVDEIHKRRTGQKETTRKRMALIQGAGLLGIYGCALLHEAGYDKVYCSDISSERLKMVSRFAGIPLGPDQEHLEKNSIDTVIEVCGVRQVLSEGIRVLRPGGTYVLVGMVHPDSRLDMVTAEQIIRKCLTIKGVHNYGPLHLDQAVSFIDQTASKFPYADLFSPTYRLENITSAFELAEEQKYFRVLIEPREHIP</sequence>
<dbReference type="PANTHER" id="PTHR42940">
    <property type="entry name" value="ALCOHOL DEHYDROGENASE 1-RELATED"/>
    <property type="match status" value="1"/>
</dbReference>
<dbReference type="PANTHER" id="PTHR42940:SF3">
    <property type="entry name" value="ALCOHOL DEHYDROGENASE 1-RELATED"/>
    <property type="match status" value="1"/>
</dbReference>
<evidence type="ECO:0000256" key="3">
    <source>
        <dbReference type="ARBA" id="ARBA00022833"/>
    </source>
</evidence>
<evidence type="ECO:0000259" key="6">
    <source>
        <dbReference type="Pfam" id="PF16912"/>
    </source>
</evidence>
<dbReference type="PhylomeDB" id="A7RSK1"/>
<organism evidence="7 8">
    <name type="scientific">Nematostella vectensis</name>
    <name type="common">Starlet sea anemone</name>
    <dbReference type="NCBI Taxonomy" id="45351"/>
    <lineage>
        <taxon>Eukaryota</taxon>
        <taxon>Metazoa</taxon>
        <taxon>Cnidaria</taxon>
        <taxon>Anthozoa</taxon>
        <taxon>Hexacorallia</taxon>
        <taxon>Actiniaria</taxon>
        <taxon>Edwardsiidae</taxon>
        <taxon>Nematostella</taxon>
    </lineage>
</organism>
<evidence type="ECO:0000256" key="4">
    <source>
        <dbReference type="ARBA" id="ARBA00023002"/>
    </source>
</evidence>
<dbReference type="GO" id="GO:0046872">
    <property type="term" value="F:metal ion binding"/>
    <property type="evidence" value="ECO:0007669"/>
    <property type="project" value="UniProtKB-KW"/>
</dbReference>
<evidence type="ECO:0000256" key="2">
    <source>
        <dbReference type="ARBA" id="ARBA00022723"/>
    </source>
</evidence>
<evidence type="ECO:0000256" key="5">
    <source>
        <dbReference type="ARBA" id="ARBA00023027"/>
    </source>
</evidence>
<dbReference type="STRING" id="45351.A7RSK1"/>
<dbReference type="Pfam" id="PF16912">
    <property type="entry name" value="Glu_dehyd_C"/>
    <property type="match status" value="1"/>
</dbReference>
<evidence type="ECO:0000313" key="8">
    <source>
        <dbReference type="Proteomes" id="UP000001593"/>
    </source>
</evidence>
<proteinExistence type="predicted"/>
<dbReference type="Proteomes" id="UP000001593">
    <property type="component" value="Unassembled WGS sequence"/>
</dbReference>
<dbReference type="eggNOG" id="ENOG502S36N">
    <property type="taxonomic scope" value="Eukaryota"/>
</dbReference>
<dbReference type="EMBL" id="DS469534">
    <property type="protein sequence ID" value="EDO45577.1"/>
    <property type="molecule type" value="Genomic_DNA"/>
</dbReference>
<keyword evidence="4" id="KW-0560">Oxidoreductase</keyword>
<dbReference type="InParanoid" id="A7RSK1"/>
<dbReference type="HOGENOM" id="CLU_1500568_0_0_1"/>
<evidence type="ECO:0000313" key="7">
    <source>
        <dbReference type="EMBL" id="EDO45577.1"/>
    </source>
</evidence>
<dbReference type="InterPro" id="IPR031640">
    <property type="entry name" value="Glu_dehyd_C"/>
</dbReference>
<reference evidence="7 8" key="1">
    <citation type="journal article" date="2007" name="Science">
        <title>Sea anemone genome reveals ancestral eumetazoan gene repertoire and genomic organization.</title>
        <authorList>
            <person name="Putnam N.H."/>
            <person name="Srivastava M."/>
            <person name="Hellsten U."/>
            <person name="Dirks B."/>
            <person name="Chapman J."/>
            <person name="Salamov A."/>
            <person name="Terry A."/>
            <person name="Shapiro H."/>
            <person name="Lindquist E."/>
            <person name="Kapitonov V.V."/>
            <person name="Jurka J."/>
            <person name="Genikhovich G."/>
            <person name="Grigoriev I.V."/>
            <person name="Lucas S.M."/>
            <person name="Steele R.E."/>
            <person name="Finnerty J.R."/>
            <person name="Technau U."/>
            <person name="Martindale M.Q."/>
            <person name="Rokhsar D.S."/>
        </authorList>
    </citation>
    <scope>NUCLEOTIDE SEQUENCE [LARGE SCALE GENOMIC DNA]</scope>
    <source>
        <strain evidence="8">CH2 X CH6</strain>
    </source>
</reference>
<keyword evidence="5" id="KW-0520">NAD</keyword>
<protein>
    <recommendedName>
        <fullName evidence="6">Glucose dehydrogenase C-terminal domain-containing protein</fullName>
    </recommendedName>
</protein>
<dbReference type="Gene3D" id="3.40.50.720">
    <property type="entry name" value="NAD(P)-binding Rossmann-like Domain"/>
    <property type="match status" value="1"/>
</dbReference>
<keyword evidence="3" id="KW-0862">Zinc</keyword>
<dbReference type="AlphaFoldDB" id="A7RSK1"/>
<dbReference type="SUPFAM" id="SSF51735">
    <property type="entry name" value="NAD(P)-binding Rossmann-fold domains"/>
    <property type="match status" value="1"/>
</dbReference>
<dbReference type="InterPro" id="IPR036291">
    <property type="entry name" value="NAD(P)-bd_dom_sf"/>
</dbReference>
<feature type="domain" description="Glucose dehydrogenase C-terminal" evidence="6">
    <location>
        <begin position="11"/>
        <end position="184"/>
    </location>
</feature>
<accession>A7RSK1</accession>
<evidence type="ECO:0000256" key="1">
    <source>
        <dbReference type="ARBA" id="ARBA00001947"/>
    </source>
</evidence>
<dbReference type="GO" id="GO:0016491">
    <property type="term" value="F:oxidoreductase activity"/>
    <property type="evidence" value="ECO:0007669"/>
    <property type="project" value="UniProtKB-KW"/>
</dbReference>
<name>A7RSK1_NEMVE</name>
<keyword evidence="8" id="KW-1185">Reference proteome</keyword>
<comment type="cofactor">
    <cofactor evidence="1">
        <name>Zn(2+)</name>
        <dbReference type="ChEBI" id="CHEBI:29105"/>
    </cofactor>
</comment>